<evidence type="ECO:0000256" key="1">
    <source>
        <dbReference type="ARBA" id="ARBA00004141"/>
    </source>
</evidence>
<feature type="transmembrane region" description="Helical" evidence="5">
    <location>
        <begin position="207"/>
        <end position="224"/>
    </location>
</feature>
<feature type="transmembrane region" description="Helical" evidence="5">
    <location>
        <begin position="182"/>
        <end position="200"/>
    </location>
</feature>
<dbReference type="RefSeq" id="WP_136851888.1">
    <property type="nucleotide sequence ID" value="NZ_SWCI01000002.1"/>
</dbReference>
<dbReference type="PANTHER" id="PTHR11814">
    <property type="entry name" value="SULFATE TRANSPORTER"/>
    <property type="match status" value="1"/>
</dbReference>
<evidence type="ECO:0000313" key="8">
    <source>
        <dbReference type="Proteomes" id="UP000305674"/>
    </source>
</evidence>
<keyword evidence="2 5" id="KW-0812">Transmembrane</keyword>
<feature type="domain" description="STAS" evidence="6">
    <location>
        <begin position="468"/>
        <end position="571"/>
    </location>
</feature>
<dbReference type="OrthoDB" id="9769739at2"/>
<feature type="transmembrane region" description="Helical" evidence="5">
    <location>
        <begin position="34"/>
        <end position="54"/>
    </location>
</feature>
<evidence type="ECO:0000256" key="3">
    <source>
        <dbReference type="ARBA" id="ARBA00022989"/>
    </source>
</evidence>
<name>A0A4U1BGL6_9GAMM</name>
<feature type="transmembrane region" description="Helical" evidence="5">
    <location>
        <begin position="282"/>
        <end position="304"/>
    </location>
</feature>
<evidence type="ECO:0000256" key="4">
    <source>
        <dbReference type="ARBA" id="ARBA00023136"/>
    </source>
</evidence>
<dbReference type="CDD" id="cd07042">
    <property type="entry name" value="STAS_SulP_like_sulfate_transporter"/>
    <property type="match status" value="1"/>
</dbReference>
<dbReference type="AlphaFoldDB" id="A0A4U1BGL6"/>
<feature type="transmembrane region" description="Helical" evidence="5">
    <location>
        <begin position="135"/>
        <end position="153"/>
    </location>
</feature>
<dbReference type="PROSITE" id="PS50801">
    <property type="entry name" value="STAS"/>
    <property type="match status" value="1"/>
</dbReference>
<dbReference type="InterPro" id="IPR001902">
    <property type="entry name" value="SLC26A/SulP_fam"/>
</dbReference>
<dbReference type="InterPro" id="IPR002645">
    <property type="entry name" value="STAS_dom"/>
</dbReference>
<comment type="subcellular location">
    <subcellularLocation>
        <location evidence="1">Membrane</location>
        <topology evidence="1">Multi-pass membrane protein</topology>
    </subcellularLocation>
</comment>
<dbReference type="GO" id="GO:0016020">
    <property type="term" value="C:membrane"/>
    <property type="evidence" value="ECO:0007669"/>
    <property type="project" value="UniProtKB-SubCell"/>
</dbReference>
<keyword evidence="8" id="KW-1185">Reference proteome</keyword>
<dbReference type="InterPro" id="IPR036513">
    <property type="entry name" value="STAS_dom_sf"/>
</dbReference>
<feature type="transmembrane region" description="Helical" evidence="5">
    <location>
        <begin position="377"/>
        <end position="393"/>
    </location>
</feature>
<feature type="transmembrane region" description="Helical" evidence="5">
    <location>
        <begin position="413"/>
        <end position="443"/>
    </location>
</feature>
<evidence type="ECO:0000313" key="7">
    <source>
        <dbReference type="EMBL" id="TKB50478.1"/>
    </source>
</evidence>
<dbReference type="Gene3D" id="3.30.750.24">
    <property type="entry name" value="STAS domain"/>
    <property type="match status" value="1"/>
</dbReference>
<sequence>MKYRPHLFSLRLGHALRATCVSSAYGRPQLLSDISAGLTVGIIALPLSMALAIASGVAPQHGLYTAMIAGVIIALTGGSRFSVSGPTAAFVVLLLPIAQEYGLGGLLLATMLSGLVLVVMALLRVGRLVQYVPPAVTLGFTSGIALVIAVMQLKDLLGLHGDGDLHGALQQVGWLVTALPDWHSPSAVIGLGTLALLLIWPRLGLRIPPHLPVLALAAAAAWWLQGQGMAVDTLGSRFHYLLPDGSQGQGVPPLLPSLIWPWQQPGADGQPVGLSLQLLTDLIPSALAIAMLGAIESLLCAMVVDGMTGTRHSANSELLGQGLGNLVAPLFGGIPATAAIARSAANVKSGAVSPLSAVVHSAVVLASVVLLADLLSWIPMPAMAALLLTVAWNMSEAPKALRLLRRSPLGDQLVLVCCLVMTVVFDMVVAIGAGLMLASVLFMGELAKMTRLRDLQLSSRMLPEGAPEGWRVLKINGPLFFAAADRIFAEIAAESQGVKGVILYMSSVPVLDAGGLSALERWLEICRSEGTQVVVSDLQYQPLKTLRRAGIGPVPGQLAFVPELSDALKLAVDPG</sequence>
<gene>
    <name evidence="7" type="primary">dauA</name>
    <name evidence="7" type="ORF">FCL40_04825</name>
</gene>
<proteinExistence type="predicted"/>
<evidence type="ECO:0000256" key="2">
    <source>
        <dbReference type="ARBA" id="ARBA00022692"/>
    </source>
</evidence>
<dbReference type="Proteomes" id="UP000305674">
    <property type="component" value="Unassembled WGS sequence"/>
</dbReference>
<comment type="caution">
    <text evidence="7">The sequence shown here is derived from an EMBL/GenBank/DDBJ whole genome shotgun (WGS) entry which is preliminary data.</text>
</comment>
<evidence type="ECO:0000259" key="6">
    <source>
        <dbReference type="PROSITE" id="PS50801"/>
    </source>
</evidence>
<dbReference type="Pfam" id="PF01740">
    <property type="entry name" value="STAS"/>
    <property type="match status" value="1"/>
</dbReference>
<feature type="transmembrane region" description="Helical" evidence="5">
    <location>
        <begin position="61"/>
        <end position="81"/>
    </location>
</feature>
<dbReference type="GO" id="GO:0055085">
    <property type="term" value="P:transmembrane transport"/>
    <property type="evidence" value="ECO:0007669"/>
    <property type="project" value="InterPro"/>
</dbReference>
<keyword evidence="3 5" id="KW-1133">Transmembrane helix</keyword>
<protein>
    <submittedName>
        <fullName evidence="7">C4-dicarboxylic acid transporter DauA</fullName>
    </submittedName>
</protein>
<dbReference type="InterPro" id="IPR011547">
    <property type="entry name" value="SLC26A/SulP_dom"/>
</dbReference>
<reference evidence="7 8" key="1">
    <citation type="submission" date="2019-04" db="EMBL/GenBank/DDBJ databases">
        <authorList>
            <person name="Hwang J.C."/>
        </authorList>
    </citation>
    <scope>NUCLEOTIDE SEQUENCE [LARGE SCALE GENOMIC DNA]</scope>
    <source>
        <strain evidence="7 8">IMCC35001</strain>
    </source>
</reference>
<dbReference type="EMBL" id="SWCI01000002">
    <property type="protein sequence ID" value="TKB50478.1"/>
    <property type="molecule type" value="Genomic_DNA"/>
</dbReference>
<feature type="transmembrane region" description="Helical" evidence="5">
    <location>
        <begin position="101"/>
        <end position="123"/>
    </location>
</feature>
<keyword evidence="4 5" id="KW-0472">Membrane</keyword>
<accession>A0A4U1BGL6</accession>
<organism evidence="7 8">
    <name type="scientific">Ferrimonas sediminicola</name>
    <dbReference type="NCBI Taxonomy" id="2569538"/>
    <lineage>
        <taxon>Bacteria</taxon>
        <taxon>Pseudomonadati</taxon>
        <taxon>Pseudomonadota</taxon>
        <taxon>Gammaproteobacteria</taxon>
        <taxon>Alteromonadales</taxon>
        <taxon>Ferrimonadaceae</taxon>
        <taxon>Ferrimonas</taxon>
    </lineage>
</organism>
<dbReference type="SUPFAM" id="SSF52091">
    <property type="entry name" value="SpoIIaa-like"/>
    <property type="match status" value="1"/>
</dbReference>
<evidence type="ECO:0000256" key="5">
    <source>
        <dbReference type="SAM" id="Phobius"/>
    </source>
</evidence>
<dbReference type="Pfam" id="PF00916">
    <property type="entry name" value="Sulfate_transp"/>
    <property type="match status" value="1"/>
</dbReference>
<dbReference type="NCBIfam" id="NF008660">
    <property type="entry name" value="PRK11660.1"/>
    <property type="match status" value="1"/>
</dbReference>
<feature type="transmembrane region" description="Helical" evidence="5">
    <location>
        <begin position="351"/>
        <end position="372"/>
    </location>
</feature>